<comment type="catalytic activity">
    <reaction evidence="12">
        <text>(S)-dihydroorotate + NAD(+) = orotate + NADH + H(+)</text>
        <dbReference type="Rhea" id="RHEA:13513"/>
        <dbReference type="ChEBI" id="CHEBI:15378"/>
        <dbReference type="ChEBI" id="CHEBI:30839"/>
        <dbReference type="ChEBI" id="CHEBI:30864"/>
        <dbReference type="ChEBI" id="CHEBI:57540"/>
        <dbReference type="ChEBI" id="CHEBI:57945"/>
        <dbReference type="EC" id="1.3.1.14"/>
    </reaction>
</comment>
<dbReference type="PROSITE" id="PS00911">
    <property type="entry name" value="DHODEHASE_1"/>
    <property type="match status" value="1"/>
</dbReference>
<keyword evidence="7 13" id="KW-0285">Flavoprotein</keyword>
<dbReference type="InterPro" id="IPR005720">
    <property type="entry name" value="Dihydroorotate_DH_cat"/>
</dbReference>
<comment type="cofactor">
    <cofactor evidence="13">
        <name>FMN</name>
        <dbReference type="ChEBI" id="CHEBI:58210"/>
    </cofactor>
    <text evidence="13">Binds 1 FMN per subunit.</text>
</comment>
<feature type="binding site" evidence="13">
    <location>
        <position position="32"/>
    </location>
    <ligand>
        <name>FMN</name>
        <dbReference type="ChEBI" id="CHEBI:58210"/>
    </ligand>
</feature>
<evidence type="ECO:0000256" key="2">
    <source>
        <dbReference type="ARBA" id="ARBA00004496"/>
    </source>
</evidence>
<evidence type="ECO:0000313" key="16">
    <source>
        <dbReference type="Proteomes" id="UP000196475"/>
    </source>
</evidence>
<name>A0A1Y3PKB1_9BACI</name>
<dbReference type="Pfam" id="PF01180">
    <property type="entry name" value="DHO_dh"/>
    <property type="match status" value="1"/>
</dbReference>
<dbReference type="GO" id="GO:0044205">
    <property type="term" value="P:'de novo' UMP biosynthetic process"/>
    <property type="evidence" value="ECO:0007669"/>
    <property type="project" value="UniProtKB-UniRule"/>
</dbReference>
<gene>
    <name evidence="13" type="primary">pyrD</name>
    <name evidence="15" type="ORF">BAA01_13055</name>
</gene>
<evidence type="ECO:0000256" key="1">
    <source>
        <dbReference type="ARBA" id="ARBA00003616"/>
    </source>
</evidence>
<comment type="subunit">
    <text evidence="5">Heterotetramer of 2 PyrK and 2 PyrD type B subunits.</text>
</comment>
<feature type="binding site" evidence="13">
    <location>
        <position position="138"/>
    </location>
    <ligand>
        <name>FMN</name>
        <dbReference type="ChEBI" id="CHEBI:58210"/>
    </ligand>
</feature>
<comment type="pathway">
    <text evidence="3">Pyrimidine metabolism; UMP biosynthesis via de novo pathway; orotate from (S)-dihydroorotate (NAD(+) route): step 1/1.</text>
</comment>
<evidence type="ECO:0000256" key="7">
    <source>
        <dbReference type="ARBA" id="ARBA00022630"/>
    </source>
</evidence>
<sequence length="319" mass="33540">MHDLQPGDGEPASCLEVDLAGLKLRNPVMPASGCFGFGREYAQFYDLSLLGAIAVKATTLEPRMGNPTPRVAETPAGMLNAIGLQNPGLEKVVTEELPWLAQYDVPVIANIAGNTEEEYVQLAEVLSRQPNVKALELNISCPNVKVGGIAFGVDPGMAARLTAAVVQVSAVPVFVKLSPNVTDIVEIAKRVEEAGAHGLSLINTLLGMRIDIRKRGPILANVTGGLSGPAIKPIALRMIWEVSQQVKIPIIGMGGISTVDDVIEFYLAGASAVAIGTANFVNPLVCPEIIQALPGRLAELGVKHISELTGMGWKGRGSG</sequence>
<dbReference type="UniPathway" id="UPA00070">
    <property type="reaction ID" value="UER00945"/>
</dbReference>
<feature type="binding site" evidence="13">
    <location>
        <position position="176"/>
    </location>
    <ligand>
        <name>FMN</name>
        <dbReference type="ChEBI" id="CHEBI:58210"/>
    </ligand>
</feature>
<keyword evidence="8 13" id="KW-0288">FMN</keyword>
<dbReference type="InterPro" id="IPR050074">
    <property type="entry name" value="DHO_dehydrogenase"/>
</dbReference>
<feature type="binding site" evidence="13">
    <location>
        <begin position="80"/>
        <end position="84"/>
    </location>
    <ligand>
        <name>substrate</name>
    </ligand>
</feature>
<proteinExistence type="inferred from homology"/>
<dbReference type="PANTHER" id="PTHR48109">
    <property type="entry name" value="DIHYDROOROTATE DEHYDROGENASE (QUINONE), MITOCHONDRIAL-RELATED"/>
    <property type="match status" value="1"/>
</dbReference>
<dbReference type="InterPro" id="IPR024920">
    <property type="entry name" value="Dihydroorotate_DH_1"/>
</dbReference>
<comment type="similarity">
    <text evidence="4 13">Belongs to the dihydroorotate dehydrogenase family. Type 1 subfamily.</text>
</comment>
<evidence type="ECO:0000313" key="15">
    <source>
        <dbReference type="EMBL" id="OUM87783.1"/>
    </source>
</evidence>
<feature type="binding site" evidence="13">
    <location>
        <position position="138"/>
    </location>
    <ligand>
        <name>substrate</name>
    </ligand>
</feature>
<feature type="binding site" evidence="13">
    <location>
        <begin position="254"/>
        <end position="255"/>
    </location>
    <ligand>
        <name>FMN</name>
        <dbReference type="ChEBI" id="CHEBI:58210"/>
    </ligand>
</feature>
<feature type="binding site" evidence="13">
    <location>
        <position position="202"/>
    </location>
    <ligand>
        <name>FMN</name>
        <dbReference type="ChEBI" id="CHEBI:58210"/>
    </ligand>
</feature>
<dbReference type="Gene3D" id="3.20.20.70">
    <property type="entry name" value="Aldolase class I"/>
    <property type="match status" value="1"/>
</dbReference>
<comment type="caution">
    <text evidence="15">The sequence shown here is derived from an EMBL/GenBank/DDBJ whole genome shotgun (WGS) entry which is preliminary data.</text>
</comment>
<dbReference type="GO" id="GO:0006207">
    <property type="term" value="P:'de novo' pyrimidine nucleobase biosynthetic process"/>
    <property type="evidence" value="ECO:0007669"/>
    <property type="project" value="InterPro"/>
</dbReference>
<dbReference type="PROSITE" id="PS00912">
    <property type="entry name" value="DHODEHASE_2"/>
    <property type="match status" value="1"/>
</dbReference>
<evidence type="ECO:0000256" key="6">
    <source>
        <dbReference type="ARBA" id="ARBA00022490"/>
    </source>
</evidence>
<dbReference type="NCBIfam" id="TIGR01037">
    <property type="entry name" value="pyrD_sub1_fam"/>
    <property type="match status" value="1"/>
</dbReference>
<keyword evidence="10 13" id="KW-0560">Oxidoreductase</keyword>
<dbReference type="NCBIfam" id="NF005574">
    <property type="entry name" value="PRK07259.1"/>
    <property type="match status" value="1"/>
</dbReference>
<feature type="binding site" evidence="13">
    <location>
        <begin position="203"/>
        <end position="204"/>
    </location>
    <ligand>
        <name>substrate</name>
    </ligand>
</feature>
<dbReference type="InterPro" id="IPR001295">
    <property type="entry name" value="Dihydroorotate_DH_CS"/>
</dbReference>
<dbReference type="EC" id="1.3.-.-" evidence="13"/>
<reference evidence="16" key="1">
    <citation type="submission" date="2016-06" db="EMBL/GenBank/DDBJ databases">
        <authorList>
            <person name="Nascimento L."/>
            <person name="Pereira R.V."/>
            <person name="Martins L.F."/>
            <person name="Quaggio R.B."/>
            <person name="Silva A.M."/>
            <person name="Setubal J.C."/>
        </authorList>
    </citation>
    <scope>NUCLEOTIDE SEQUENCE [LARGE SCALE GENOMIC DNA]</scope>
</reference>
<dbReference type="InterPro" id="IPR049622">
    <property type="entry name" value="Dihydroorotate_DH_I"/>
</dbReference>
<dbReference type="Proteomes" id="UP000196475">
    <property type="component" value="Unassembled WGS sequence"/>
</dbReference>
<keyword evidence="11" id="KW-0520">NAD</keyword>
<evidence type="ECO:0000256" key="11">
    <source>
        <dbReference type="ARBA" id="ARBA00023027"/>
    </source>
</evidence>
<evidence type="ECO:0000259" key="14">
    <source>
        <dbReference type="Pfam" id="PF01180"/>
    </source>
</evidence>
<accession>A0A1Y3PKB1</accession>
<dbReference type="CDD" id="cd04740">
    <property type="entry name" value="DHOD_1B_like"/>
    <property type="match status" value="1"/>
</dbReference>
<evidence type="ECO:0000256" key="4">
    <source>
        <dbReference type="ARBA" id="ARBA00008008"/>
    </source>
</evidence>
<dbReference type="GO" id="GO:0004589">
    <property type="term" value="F:dihydroorotate dehydrogenase (NAD+) activity"/>
    <property type="evidence" value="ECO:0007669"/>
    <property type="project" value="UniProtKB-EC"/>
</dbReference>
<dbReference type="InterPro" id="IPR012135">
    <property type="entry name" value="Dihydroorotate_DH_1_2"/>
</dbReference>
<organism evidence="15 16">
    <name type="scientific">Bacillus thermozeamaize</name>
    <dbReference type="NCBI Taxonomy" id="230954"/>
    <lineage>
        <taxon>Bacteria</taxon>
        <taxon>Bacillati</taxon>
        <taxon>Bacillota</taxon>
        <taxon>Bacilli</taxon>
        <taxon>Bacillales</taxon>
        <taxon>Bacillaceae</taxon>
        <taxon>Bacillus</taxon>
    </lineage>
</organism>
<evidence type="ECO:0000256" key="10">
    <source>
        <dbReference type="ARBA" id="ARBA00023002"/>
    </source>
</evidence>
<comment type="subcellular location">
    <subcellularLocation>
        <location evidence="2 13">Cytoplasm</location>
    </subcellularLocation>
</comment>
<evidence type="ECO:0000256" key="9">
    <source>
        <dbReference type="ARBA" id="ARBA00022975"/>
    </source>
</evidence>
<comment type="catalytic activity">
    <reaction evidence="13">
        <text>(S)-dihydroorotate + A = orotate + AH2</text>
        <dbReference type="Rhea" id="RHEA:18073"/>
        <dbReference type="ChEBI" id="CHEBI:13193"/>
        <dbReference type="ChEBI" id="CHEBI:17499"/>
        <dbReference type="ChEBI" id="CHEBI:30839"/>
        <dbReference type="ChEBI" id="CHEBI:30864"/>
    </reaction>
</comment>
<feature type="domain" description="Dihydroorotate dehydrogenase catalytic" evidence="14">
    <location>
        <begin position="15"/>
        <end position="296"/>
    </location>
</feature>
<dbReference type="PIRSF" id="PIRSF000164">
    <property type="entry name" value="DHO_oxidase"/>
    <property type="match status" value="1"/>
</dbReference>
<evidence type="ECO:0000256" key="12">
    <source>
        <dbReference type="ARBA" id="ARBA00048996"/>
    </source>
</evidence>
<feature type="active site" description="Nucleophile" evidence="13">
    <location>
        <position position="141"/>
    </location>
</feature>
<dbReference type="FunFam" id="3.20.20.70:FF:000069">
    <property type="entry name" value="Dihydroorotate dehydrogenase"/>
    <property type="match status" value="1"/>
</dbReference>
<feature type="binding site" evidence="13">
    <location>
        <begin position="276"/>
        <end position="277"/>
    </location>
    <ligand>
        <name>FMN</name>
        <dbReference type="ChEBI" id="CHEBI:58210"/>
    </ligand>
</feature>
<feature type="binding site" evidence="13">
    <location>
        <position position="56"/>
    </location>
    <ligand>
        <name>substrate</name>
    </ligand>
</feature>
<keyword evidence="9 13" id="KW-0665">Pyrimidine biosynthesis</keyword>
<dbReference type="InterPro" id="IPR013785">
    <property type="entry name" value="Aldolase_TIM"/>
</dbReference>
<dbReference type="GO" id="GO:0005737">
    <property type="term" value="C:cytoplasm"/>
    <property type="evidence" value="ECO:0007669"/>
    <property type="project" value="UniProtKB-SubCell"/>
</dbReference>
<feature type="binding site" evidence="13">
    <location>
        <begin position="56"/>
        <end position="57"/>
    </location>
    <ligand>
        <name>FMN</name>
        <dbReference type="ChEBI" id="CHEBI:58210"/>
    </ligand>
</feature>
<evidence type="ECO:0000256" key="3">
    <source>
        <dbReference type="ARBA" id="ARBA00004715"/>
    </source>
</evidence>
<comment type="function">
    <text evidence="1">Catalyzes the conversion of dihydroorotate to orotate with NAD(+) as electron acceptor.</text>
</comment>
<dbReference type="HAMAP" id="MF_00224">
    <property type="entry name" value="DHO_dh_type1"/>
    <property type="match status" value="1"/>
</dbReference>
<evidence type="ECO:0000256" key="5">
    <source>
        <dbReference type="ARBA" id="ARBA00011669"/>
    </source>
</evidence>
<feature type="binding site" evidence="13">
    <location>
        <position position="228"/>
    </location>
    <ligand>
        <name>FMN</name>
        <dbReference type="ChEBI" id="CHEBI:58210"/>
    </ligand>
</feature>
<dbReference type="InterPro" id="IPR033888">
    <property type="entry name" value="DHOD_1B"/>
</dbReference>
<dbReference type="EMBL" id="LZRT01000070">
    <property type="protein sequence ID" value="OUM87783.1"/>
    <property type="molecule type" value="Genomic_DNA"/>
</dbReference>
<protein>
    <recommendedName>
        <fullName evidence="13">Dihydroorotate dehydrogenase</fullName>
        <shortName evidence="13">DHOD</shortName>
        <shortName evidence="13">DHODase</shortName>
        <shortName evidence="13">DHOdehase</shortName>
        <ecNumber evidence="13">1.3.-.-</ecNumber>
    </recommendedName>
</protein>
<dbReference type="AlphaFoldDB" id="A0A1Y3PKB1"/>
<dbReference type="PANTHER" id="PTHR48109:SF1">
    <property type="entry name" value="DIHYDROOROTATE DEHYDROGENASE (FUMARATE)"/>
    <property type="match status" value="1"/>
</dbReference>
<evidence type="ECO:0000256" key="13">
    <source>
        <dbReference type="HAMAP-Rule" id="MF_00224"/>
    </source>
</evidence>
<feature type="binding site" evidence="13">
    <location>
        <position position="110"/>
    </location>
    <ligand>
        <name>FMN</name>
        <dbReference type="ChEBI" id="CHEBI:58210"/>
    </ligand>
</feature>
<keyword evidence="6 13" id="KW-0963">Cytoplasm</keyword>
<dbReference type="SUPFAM" id="SSF51395">
    <property type="entry name" value="FMN-linked oxidoreductases"/>
    <property type="match status" value="1"/>
</dbReference>
<evidence type="ECO:0000256" key="8">
    <source>
        <dbReference type="ARBA" id="ARBA00022643"/>
    </source>
</evidence>